<feature type="region of interest" description="Disordered" evidence="1">
    <location>
        <begin position="29"/>
        <end position="57"/>
    </location>
</feature>
<sequence>MTNRWCSDCHVFNAEFSDEENLHQNNIIDLNDELPPSPPDSFPEDSAADLPDAKDQHHQFADDNMHNEGNVLILVGSISEALVSWSILGFNFAYIVRRFEFKTSFNNVVSTLQSVKWVSSGASQLWGWLKSVFDLDINLLDLGGFGAAEIAGANPIVDPGEDVFMDVLVNMAWAVCTRLRGVPVSKYGTSFKKPCHPNDPRVTISEWIWI</sequence>
<accession>A0A8J2LNX9</accession>
<keyword evidence="2" id="KW-0472">Membrane</keyword>
<evidence type="ECO:0000313" key="4">
    <source>
        <dbReference type="Proteomes" id="UP000708208"/>
    </source>
</evidence>
<keyword evidence="2" id="KW-1133">Transmembrane helix</keyword>
<comment type="caution">
    <text evidence="3">The sequence shown here is derived from an EMBL/GenBank/DDBJ whole genome shotgun (WGS) entry which is preliminary data.</text>
</comment>
<dbReference type="Proteomes" id="UP000708208">
    <property type="component" value="Unassembled WGS sequence"/>
</dbReference>
<protein>
    <submittedName>
        <fullName evidence="3">Uncharacterized protein</fullName>
    </submittedName>
</protein>
<evidence type="ECO:0000313" key="3">
    <source>
        <dbReference type="EMBL" id="CAG7826564.1"/>
    </source>
</evidence>
<dbReference type="EMBL" id="CAJVCH010540257">
    <property type="protein sequence ID" value="CAG7826564.1"/>
    <property type="molecule type" value="Genomic_DNA"/>
</dbReference>
<evidence type="ECO:0000256" key="1">
    <source>
        <dbReference type="SAM" id="MobiDB-lite"/>
    </source>
</evidence>
<proteinExistence type="predicted"/>
<dbReference type="AlphaFoldDB" id="A0A8J2LNX9"/>
<keyword evidence="2" id="KW-0812">Transmembrane</keyword>
<name>A0A8J2LNX9_9HEXA</name>
<keyword evidence="4" id="KW-1185">Reference proteome</keyword>
<reference evidence="3" key="1">
    <citation type="submission" date="2021-06" db="EMBL/GenBank/DDBJ databases">
        <authorList>
            <person name="Hodson N. C."/>
            <person name="Mongue J. A."/>
            <person name="Jaron S. K."/>
        </authorList>
    </citation>
    <scope>NUCLEOTIDE SEQUENCE</scope>
</reference>
<gene>
    <name evidence="3" type="ORF">AFUS01_LOCUS36611</name>
</gene>
<evidence type="ECO:0000256" key="2">
    <source>
        <dbReference type="SAM" id="Phobius"/>
    </source>
</evidence>
<feature type="transmembrane region" description="Helical" evidence="2">
    <location>
        <begin position="71"/>
        <end position="96"/>
    </location>
</feature>
<organism evidence="3 4">
    <name type="scientific">Allacma fusca</name>
    <dbReference type="NCBI Taxonomy" id="39272"/>
    <lineage>
        <taxon>Eukaryota</taxon>
        <taxon>Metazoa</taxon>
        <taxon>Ecdysozoa</taxon>
        <taxon>Arthropoda</taxon>
        <taxon>Hexapoda</taxon>
        <taxon>Collembola</taxon>
        <taxon>Symphypleona</taxon>
        <taxon>Sminthuridae</taxon>
        <taxon>Allacma</taxon>
    </lineage>
</organism>